<organism evidence="1 2">
    <name type="scientific">Candidatus Pantoea gossypiicola</name>
    <dbReference type="NCBI Taxonomy" id="2608008"/>
    <lineage>
        <taxon>Bacteria</taxon>
        <taxon>Pseudomonadati</taxon>
        <taxon>Pseudomonadota</taxon>
        <taxon>Gammaproteobacteria</taxon>
        <taxon>Enterobacterales</taxon>
        <taxon>Erwiniaceae</taxon>
        <taxon>Pantoea</taxon>
    </lineage>
</organism>
<proteinExistence type="predicted"/>
<sequence length="151" mass="16520">MMILAFMGSDLPAQNSLIALMERAIKPDYRLHKITFSSRKEGASLNTIRTATAAGAGPELLTVFTGIVREEEIALLRARGAFFCVLPGVLPRVLLSGRVGIDDQFIFVTSSPGKCGTEAKRKMYCTPEEAFSRCLVAEMRRNGRLRHAAAC</sequence>
<name>A0AB34CEF7_9GAMM</name>
<reference evidence="1 2" key="1">
    <citation type="submission" date="2019-09" db="EMBL/GenBank/DDBJ databases">
        <title>Genomic diversity of phyloplane-associated Pantoea species in Pakistan cotton crop.</title>
        <authorList>
            <person name="Tufail M.R."/>
            <person name="Cook D.R."/>
        </authorList>
    </citation>
    <scope>NUCLEOTIDE SEQUENCE [LARGE SCALE GENOMIC DNA]</scope>
    <source>
        <strain evidence="1 2">B_8</strain>
    </source>
</reference>
<dbReference type="EMBL" id="VWVM01000027">
    <property type="protein sequence ID" value="KAA6118699.1"/>
    <property type="molecule type" value="Genomic_DNA"/>
</dbReference>
<protein>
    <submittedName>
        <fullName evidence="1">Uncharacterized protein</fullName>
    </submittedName>
</protein>
<gene>
    <name evidence="1" type="ORF">F3I20_22100</name>
</gene>
<keyword evidence="2" id="KW-1185">Reference proteome</keyword>
<dbReference type="Proteomes" id="UP000324255">
    <property type="component" value="Unassembled WGS sequence"/>
</dbReference>
<dbReference type="AlphaFoldDB" id="A0AB34CEF7"/>
<evidence type="ECO:0000313" key="2">
    <source>
        <dbReference type="Proteomes" id="UP000324255"/>
    </source>
</evidence>
<evidence type="ECO:0000313" key="1">
    <source>
        <dbReference type="EMBL" id="KAA6118699.1"/>
    </source>
</evidence>
<dbReference type="RefSeq" id="WP_150015718.1">
    <property type="nucleotide sequence ID" value="NZ_VWVM01000027.1"/>
</dbReference>
<accession>A0AB34CEF7</accession>
<comment type="caution">
    <text evidence="1">The sequence shown here is derived from an EMBL/GenBank/DDBJ whole genome shotgun (WGS) entry which is preliminary data.</text>
</comment>